<evidence type="ECO:0000313" key="2">
    <source>
        <dbReference type="EMBL" id="GAA0958381.1"/>
    </source>
</evidence>
<gene>
    <name evidence="2" type="ORF">GCM10009550_46880</name>
</gene>
<accession>A0ABN1RJH9</accession>
<dbReference type="PANTHER" id="PTHR31126:SF1">
    <property type="entry name" value="TYROSINE SPECIFIC PROTEIN PHOSPHATASES DOMAIN-CONTAINING PROTEIN"/>
    <property type="match status" value="1"/>
</dbReference>
<dbReference type="InterPro" id="IPR016130">
    <property type="entry name" value="Tyr_Pase_AS"/>
</dbReference>
<dbReference type="InterPro" id="IPR026893">
    <property type="entry name" value="Tyr/Ser_Pase_IphP-type"/>
</dbReference>
<name>A0ABN1RJH9_9ACTN</name>
<evidence type="ECO:0008006" key="4">
    <source>
        <dbReference type="Google" id="ProtNLM"/>
    </source>
</evidence>
<dbReference type="Proteomes" id="UP001500665">
    <property type="component" value="Unassembled WGS sequence"/>
</dbReference>
<dbReference type="PANTHER" id="PTHR31126">
    <property type="entry name" value="TYROSINE-PROTEIN PHOSPHATASE"/>
    <property type="match status" value="1"/>
</dbReference>
<evidence type="ECO:0000256" key="1">
    <source>
        <dbReference type="ARBA" id="ARBA00009580"/>
    </source>
</evidence>
<dbReference type="InterPro" id="IPR029021">
    <property type="entry name" value="Prot-tyrosine_phosphatase-like"/>
</dbReference>
<dbReference type="Pfam" id="PF13350">
    <property type="entry name" value="Y_phosphatase3"/>
    <property type="match status" value="1"/>
</dbReference>
<sequence length="260" mass="26986">MTIPAFAPSPLANLRDLGGIPVTDGAVRPGLVLRSDDVCTVDEASARALVDDGLRLIIDLRTPEELARTGRGPLAAHADVRHLHLPLMSEMTGGTADLMKSLATAADPVAEFGRWYAASVRGTGHLLAQGLSAIAEADGAALFHCAAGKDRTGQFAAALLSVLGASDDAIVADYVRTEDVREALMARLAGIMQPFIGDLDRYRDRIPPALNGAEAGTMRTMLADLGGTAGLAGLLRGAGLTPKTEARLHERLVEPGGPAA</sequence>
<dbReference type="RefSeq" id="WP_344243065.1">
    <property type="nucleotide sequence ID" value="NZ_BAAAHH010000020.1"/>
</dbReference>
<organism evidence="2 3">
    <name type="scientific">Actinocorallia libanotica</name>
    <dbReference type="NCBI Taxonomy" id="46162"/>
    <lineage>
        <taxon>Bacteria</taxon>
        <taxon>Bacillati</taxon>
        <taxon>Actinomycetota</taxon>
        <taxon>Actinomycetes</taxon>
        <taxon>Streptosporangiales</taxon>
        <taxon>Thermomonosporaceae</taxon>
        <taxon>Actinocorallia</taxon>
    </lineage>
</organism>
<dbReference type="SUPFAM" id="SSF52799">
    <property type="entry name" value="(Phosphotyrosine protein) phosphatases II"/>
    <property type="match status" value="1"/>
</dbReference>
<evidence type="ECO:0000313" key="3">
    <source>
        <dbReference type="Proteomes" id="UP001500665"/>
    </source>
</evidence>
<protein>
    <recommendedName>
        <fullName evidence="4">Protein-tyrosine phosphatase</fullName>
    </recommendedName>
</protein>
<comment type="caution">
    <text evidence="2">The sequence shown here is derived from an EMBL/GenBank/DDBJ whole genome shotgun (WGS) entry which is preliminary data.</text>
</comment>
<dbReference type="Gene3D" id="3.90.190.10">
    <property type="entry name" value="Protein tyrosine phosphatase superfamily"/>
    <property type="match status" value="1"/>
</dbReference>
<dbReference type="EMBL" id="BAAAHH010000020">
    <property type="protein sequence ID" value="GAA0958381.1"/>
    <property type="molecule type" value="Genomic_DNA"/>
</dbReference>
<proteinExistence type="inferred from homology"/>
<dbReference type="PROSITE" id="PS00383">
    <property type="entry name" value="TYR_PHOSPHATASE_1"/>
    <property type="match status" value="1"/>
</dbReference>
<comment type="similarity">
    <text evidence="1">Belongs to the protein-tyrosine phosphatase family.</text>
</comment>
<reference evidence="2 3" key="1">
    <citation type="journal article" date="2019" name="Int. J. Syst. Evol. Microbiol.">
        <title>The Global Catalogue of Microorganisms (GCM) 10K type strain sequencing project: providing services to taxonomists for standard genome sequencing and annotation.</title>
        <authorList>
            <consortium name="The Broad Institute Genomics Platform"/>
            <consortium name="The Broad Institute Genome Sequencing Center for Infectious Disease"/>
            <person name="Wu L."/>
            <person name="Ma J."/>
        </authorList>
    </citation>
    <scope>NUCLEOTIDE SEQUENCE [LARGE SCALE GENOMIC DNA]</scope>
    <source>
        <strain evidence="2 3">JCM 10696</strain>
    </source>
</reference>
<keyword evidence="3" id="KW-1185">Reference proteome</keyword>